<evidence type="ECO:0000256" key="3">
    <source>
        <dbReference type="ARBA" id="ARBA00022723"/>
    </source>
</evidence>
<dbReference type="InterPro" id="IPR034291">
    <property type="entry name" value="TMP_synthase"/>
</dbReference>
<dbReference type="EC" id="2.5.1.3" evidence="9"/>
<feature type="binding site" evidence="9">
    <location>
        <position position="65"/>
    </location>
    <ligand>
        <name>Mg(2+)</name>
        <dbReference type="ChEBI" id="CHEBI:18420"/>
    </ligand>
</feature>
<comment type="cofactor">
    <cofactor evidence="9">
        <name>Mg(2+)</name>
        <dbReference type="ChEBI" id="CHEBI:18420"/>
    </cofactor>
    <text evidence="9">Binds 1 Mg(2+) ion per subunit.</text>
</comment>
<dbReference type="AlphaFoldDB" id="A0A2T5BNW5"/>
<dbReference type="EMBL" id="QAAA01000025">
    <property type="protein sequence ID" value="PTN00687.1"/>
    <property type="molecule type" value="Genomic_DNA"/>
</dbReference>
<dbReference type="HAMAP" id="MF_00097">
    <property type="entry name" value="TMP_synthase"/>
    <property type="match status" value="1"/>
</dbReference>
<dbReference type="GO" id="GO:0009229">
    <property type="term" value="P:thiamine diphosphate biosynthetic process"/>
    <property type="evidence" value="ECO:0007669"/>
    <property type="project" value="UniProtKB-UniRule"/>
</dbReference>
<dbReference type="GO" id="GO:0005737">
    <property type="term" value="C:cytoplasm"/>
    <property type="evidence" value="ECO:0007669"/>
    <property type="project" value="TreeGrafter"/>
</dbReference>
<dbReference type="NCBIfam" id="TIGR00693">
    <property type="entry name" value="thiE"/>
    <property type="match status" value="1"/>
</dbReference>
<dbReference type="SUPFAM" id="SSF51391">
    <property type="entry name" value="Thiamin phosphate synthase"/>
    <property type="match status" value="1"/>
</dbReference>
<feature type="binding site" evidence="9">
    <location>
        <begin position="129"/>
        <end position="131"/>
    </location>
    <ligand>
        <name>2-[(2R,5Z)-2-carboxy-4-methylthiazol-5(2H)-ylidene]ethyl phosphate</name>
        <dbReference type="ChEBI" id="CHEBI:62899"/>
    </ligand>
</feature>
<keyword evidence="4 9" id="KW-0460">Magnesium</keyword>
<reference evidence="13 14" key="1">
    <citation type="submission" date="2018-04" db="EMBL/GenBank/DDBJ databases">
        <title>Genomic Encyclopedia of Archaeal and Bacterial Type Strains, Phase II (KMG-II): from individual species to whole genera.</title>
        <authorList>
            <person name="Goeker M."/>
        </authorList>
    </citation>
    <scope>NUCLEOTIDE SEQUENCE [LARGE SCALE GENOMIC DNA]</scope>
    <source>
        <strain evidence="13 14">DSM 18064</strain>
    </source>
</reference>
<evidence type="ECO:0000256" key="8">
    <source>
        <dbReference type="ARBA" id="ARBA00047883"/>
    </source>
</evidence>
<comment type="function">
    <text evidence="9">Condenses 4-methyl-5-(beta-hydroxyethyl)thiazole monophosphate (THZ-P) and 2-methyl-4-amino-5-hydroxymethyl pyrimidine pyrophosphate (HMP-PP) to form thiamine monophosphate (TMP).</text>
</comment>
<evidence type="ECO:0000256" key="1">
    <source>
        <dbReference type="ARBA" id="ARBA00005165"/>
    </source>
</evidence>
<comment type="similarity">
    <text evidence="9 10">Belongs to the thiamine-phosphate synthase family.</text>
</comment>
<dbReference type="PANTHER" id="PTHR20857:SF15">
    <property type="entry name" value="THIAMINE-PHOSPHATE SYNTHASE"/>
    <property type="match status" value="1"/>
</dbReference>
<dbReference type="GO" id="GO:0000287">
    <property type="term" value="F:magnesium ion binding"/>
    <property type="evidence" value="ECO:0007669"/>
    <property type="project" value="UniProtKB-UniRule"/>
</dbReference>
<feature type="binding site" evidence="9">
    <location>
        <begin position="180"/>
        <end position="181"/>
    </location>
    <ligand>
        <name>2-[(2R,5Z)-2-carboxy-4-methylthiazol-5(2H)-ylidene]ethyl phosphate</name>
        <dbReference type="ChEBI" id="CHEBI:62899"/>
    </ligand>
</feature>
<dbReference type="RefSeq" id="WP_107893514.1">
    <property type="nucleotide sequence ID" value="NZ_NHSI01000012.1"/>
</dbReference>
<evidence type="ECO:0000259" key="12">
    <source>
        <dbReference type="Pfam" id="PF02581"/>
    </source>
</evidence>
<proteinExistence type="inferred from homology"/>
<evidence type="ECO:0000256" key="10">
    <source>
        <dbReference type="RuleBase" id="RU003826"/>
    </source>
</evidence>
<protein>
    <recommendedName>
        <fullName evidence="9">Thiamine-phosphate synthase</fullName>
        <shortName evidence="9">TP synthase</shortName>
        <shortName evidence="9">TPS</shortName>
        <ecNumber evidence="9">2.5.1.3</ecNumber>
    </recommendedName>
    <alternativeName>
        <fullName evidence="9">Thiamine-phosphate pyrophosphorylase</fullName>
        <shortName evidence="9">TMP pyrophosphorylase</shortName>
        <shortName evidence="9">TMP-PPase</shortName>
    </alternativeName>
</protein>
<comment type="catalytic activity">
    <reaction evidence="8 9 10">
        <text>2-[(2R,5Z)-2-carboxy-4-methylthiazol-5(2H)-ylidene]ethyl phosphate + 4-amino-2-methyl-5-(diphosphooxymethyl)pyrimidine + 2 H(+) = thiamine phosphate + CO2 + diphosphate</text>
        <dbReference type="Rhea" id="RHEA:47844"/>
        <dbReference type="ChEBI" id="CHEBI:15378"/>
        <dbReference type="ChEBI" id="CHEBI:16526"/>
        <dbReference type="ChEBI" id="CHEBI:33019"/>
        <dbReference type="ChEBI" id="CHEBI:37575"/>
        <dbReference type="ChEBI" id="CHEBI:57841"/>
        <dbReference type="ChEBI" id="CHEBI:62899"/>
        <dbReference type="EC" id="2.5.1.3"/>
    </reaction>
</comment>
<dbReference type="OrthoDB" id="9810880at2"/>
<dbReference type="PANTHER" id="PTHR20857">
    <property type="entry name" value="THIAMINE-PHOSPHATE PYROPHOSPHORYLASE"/>
    <property type="match status" value="1"/>
</dbReference>
<dbReference type="CDD" id="cd00564">
    <property type="entry name" value="TMP_TenI"/>
    <property type="match status" value="1"/>
</dbReference>
<comment type="catalytic activity">
    <reaction evidence="6 9 10">
        <text>4-methyl-5-(2-phosphooxyethyl)-thiazole + 4-amino-2-methyl-5-(diphosphooxymethyl)pyrimidine + H(+) = thiamine phosphate + diphosphate</text>
        <dbReference type="Rhea" id="RHEA:22328"/>
        <dbReference type="ChEBI" id="CHEBI:15378"/>
        <dbReference type="ChEBI" id="CHEBI:33019"/>
        <dbReference type="ChEBI" id="CHEBI:37575"/>
        <dbReference type="ChEBI" id="CHEBI:57841"/>
        <dbReference type="ChEBI" id="CHEBI:58296"/>
        <dbReference type="EC" id="2.5.1.3"/>
    </reaction>
</comment>
<evidence type="ECO:0000256" key="2">
    <source>
        <dbReference type="ARBA" id="ARBA00022679"/>
    </source>
</evidence>
<dbReference type="GO" id="GO:0004789">
    <property type="term" value="F:thiamine-phosphate diphosphorylase activity"/>
    <property type="evidence" value="ECO:0007669"/>
    <property type="project" value="UniProtKB-UniRule"/>
</dbReference>
<comment type="catalytic activity">
    <reaction evidence="7 9 10">
        <text>2-(2-carboxy-4-methylthiazol-5-yl)ethyl phosphate + 4-amino-2-methyl-5-(diphosphooxymethyl)pyrimidine + 2 H(+) = thiamine phosphate + CO2 + diphosphate</text>
        <dbReference type="Rhea" id="RHEA:47848"/>
        <dbReference type="ChEBI" id="CHEBI:15378"/>
        <dbReference type="ChEBI" id="CHEBI:16526"/>
        <dbReference type="ChEBI" id="CHEBI:33019"/>
        <dbReference type="ChEBI" id="CHEBI:37575"/>
        <dbReference type="ChEBI" id="CHEBI:57841"/>
        <dbReference type="ChEBI" id="CHEBI:62890"/>
        <dbReference type="EC" id="2.5.1.3"/>
    </reaction>
</comment>
<evidence type="ECO:0000256" key="4">
    <source>
        <dbReference type="ARBA" id="ARBA00022842"/>
    </source>
</evidence>
<evidence type="ECO:0000313" key="14">
    <source>
        <dbReference type="Proteomes" id="UP000243859"/>
    </source>
</evidence>
<evidence type="ECO:0000256" key="11">
    <source>
        <dbReference type="RuleBase" id="RU004253"/>
    </source>
</evidence>
<keyword evidence="5 9" id="KW-0784">Thiamine biosynthesis</keyword>
<dbReference type="GO" id="GO:0009228">
    <property type="term" value="P:thiamine biosynthetic process"/>
    <property type="evidence" value="ECO:0007669"/>
    <property type="project" value="UniProtKB-KW"/>
</dbReference>
<evidence type="ECO:0000256" key="5">
    <source>
        <dbReference type="ARBA" id="ARBA00022977"/>
    </source>
</evidence>
<keyword evidence="14" id="KW-1185">Reference proteome</keyword>
<accession>A0A2T5BNW5</accession>
<organism evidence="13 14">
    <name type="scientific">Rhodovulum imhoffii</name>
    <dbReference type="NCBI Taxonomy" id="365340"/>
    <lineage>
        <taxon>Bacteria</taxon>
        <taxon>Pseudomonadati</taxon>
        <taxon>Pseudomonadota</taxon>
        <taxon>Alphaproteobacteria</taxon>
        <taxon>Rhodobacterales</taxon>
        <taxon>Paracoccaceae</taxon>
        <taxon>Rhodovulum</taxon>
    </lineage>
</organism>
<name>A0A2T5BNW5_9RHOB</name>
<dbReference type="InterPro" id="IPR036206">
    <property type="entry name" value="ThiamineP_synth_sf"/>
</dbReference>
<dbReference type="InterPro" id="IPR022998">
    <property type="entry name" value="ThiamineP_synth_TenI"/>
</dbReference>
<dbReference type="Gene3D" id="3.20.20.70">
    <property type="entry name" value="Aldolase class I"/>
    <property type="match status" value="1"/>
</dbReference>
<sequence length="202" mass="21025">MIGVYFITDPDAPQPVADQALAAARGGARLIQLRDKHASDQDMAAQARALMPALEKLGAKLVINDRVEVACVVKAHGLHVGQGDGDPREIRRRIGPDMLLGLSVDCKAQLCRIPRATVSYLGVGPVRATATKPDHAPPLGFERLERVVAAAGYPCVAIGGLGQGDAAAVRSAGAVGICFVSAISRSSDPEAATRVLCAEWSA</sequence>
<feature type="binding site" evidence="9">
    <location>
        <position position="132"/>
    </location>
    <ligand>
        <name>4-amino-2-methyl-5-(diphosphooxymethyl)pyrimidine</name>
        <dbReference type="ChEBI" id="CHEBI:57841"/>
    </ligand>
</feature>
<feature type="domain" description="Thiamine phosphate synthase/TenI" evidence="12">
    <location>
        <begin position="4"/>
        <end position="183"/>
    </location>
</feature>
<feature type="binding site" evidence="9">
    <location>
        <position position="160"/>
    </location>
    <ligand>
        <name>2-[(2R,5Z)-2-carboxy-4-methylthiazol-5(2H)-ylidene]ethyl phosphate</name>
        <dbReference type="ChEBI" id="CHEBI:62899"/>
    </ligand>
</feature>
<keyword evidence="2 9" id="KW-0808">Transferase</keyword>
<comment type="pathway">
    <text evidence="1 9 11">Cofactor biosynthesis; thiamine diphosphate biosynthesis; thiamine phosphate from 4-amino-2-methyl-5-diphosphomethylpyrimidine and 4-methyl-5-(2-phosphoethyl)-thiazole: step 1/1.</text>
</comment>
<feature type="binding site" evidence="9">
    <location>
        <position position="103"/>
    </location>
    <ligand>
        <name>4-amino-2-methyl-5-(diphosphooxymethyl)pyrimidine</name>
        <dbReference type="ChEBI" id="CHEBI:57841"/>
    </ligand>
</feature>
<dbReference type="Pfam" id="PF02581">
    <property type="entry name" value="TMP-TENI"/>
    <property type="match status" value="1"/>
</dbReference>
<comment type="caution">
    <text evidence="13">The sequence shown here is derived from an EMBL/GenBank/DDBJ whole genome shotgun (WGS) entry which is preliminary data.</text>
</comment>
<feature type="binding site" evidence="9">
    <location>
        <position position="84"/>
    </location>
    <ligand>
        <name>Mg(2+)</name>
        <dbReference type="ChEBI" id="CHEBI:18420"/>
    </ligand>
</feature>
<feature type="binding site" evidence="9">
    <location>
        <position position="64"/>
    </location>
    <ligand>
        <name>4-amino-2-methyl-5-(diphosphooxymethyl)pyrimidine</name>
        <dbReference type="ChEBI" id="CHEBI:57841"/>
    </ligand>
</feature>
<evidence type="ECO:0000313" key="13">
    <source>
        <dbReference type="EMBL" id="PTN00687.1"/>
    </source>
</evidence>
<dbReference type="Proteomes" id="UP000243859">
    <property type="component" value="Unassembled WGS sequence"/>
</dbReference>
<gene>
    <name evidence="9" type="primary">thiE</name>
    <name evidence="13" type="ORF">C8N32_1254</name>
</gene>
<keyword evidence="3 9" id="KW-0479">Metal-binding</keyword>
<evidence type="ECO:0000256" key="7">
    <source>
        <dbReference type="ARBA" id="ARBA00047851"/>
    </source>
</evidence>
<evidence type="ECO:0000256" key="9">
    <source>
        <dbReference type="HAMAP-Rule" id="MF_00097"/>
    </source>
</evidence>
<feature type="binding site" evidence="9">
    <location>
        <begin position="32"/>
        <end position="36"/>
    </location>
    <ligand>
        <name>4-amino-2-methyl-5-(diphosphooxymethyl)pyrimidine</name>
        <dbReference type="ChEBI" id="CHEBI:57841"/>
    </ligand>
</feature>
<dbReference type="InterPro" id="IPR013785">
    <property type="entry name" value="Aldolase_TIM"/>
</dbReference>
<evidence type="ECO:0000256" key="6">
    <source>
        <dbReference type="ARBA" id="ARBA00047334"/>
    </source>
</evidence>
<dbReference type="UniPathway" id="UPA00060">
    <property type="reaction ID" value="UER00141"/>
</dbReference>